<dbReference type="VEuPathDB" id="PiroplasmaDB:BOVATA_031200"/>
<keyword evidence="2" id="KW-1185">Reference proteome</keyword>
<sequence length="124" mass="13970">MSRLFVKQAPRLVRQHLPLVQTLSASAVVDALEDAVNLRHRDAYVDEFILRCESRALALLPDLRASGIVRSLFAFKRANVCTDTFANEVARFLLEECAPGRLYDGFLDCCTANDFLLLYKAFAM</sequence>
<dbReference type="RefSeq" id="XP_028867870.1">
    <property type="nucleotide sequence ID" value="XM_029012037.1"/>
</dbReference>
<evidence type="ECO:0000313" key="1">
    <source>
        <dbReference type="EMBL" id="GBE61627.1"/>
    </source>
</evidence>
<organism evidence="1 2">
    <name type="scientific">Babesia ovata</name>
    <dbReference type="NCBI Taxonomy" id="189622"/>
    <lineage>
        <taxon>Eukaryota</taxon>
        <taxon>Sar</taxon>
        <taxon>Alveolata</taxon>
        <taxon>Apicomplexa</taxon>
        <taxon>Aconoidasida</taxon>
        <taxon>Piroplasmida</taxon>
        <taxon>Babesiidae</taxon>
        <taxon>Babesia</taxon>
    </lineage>
</organism>
<proteinExistence type="predicted"/>
<protein>
    <submittedName>
        <fullName evidence="1">DNA alkylation repair protein, putative</fullName>
    </submittedName>
</protein>
<reference evidence="1 2" key="1">
    <citation type="journal article" date="2017" name="BMC Genomics">
        <title>Whole-genome assembly of Babesia ovata and comparative genomics between closely related pathogens.</title>
        <authorList>
            <person name="Yamagishi J."/>
            <person name="Asada M."/>
            <person name="Hakimi H."/>
            <person name="Tanaka T.Q."/>
            <person name="Sugimoto C."/>
            <person name="Kawazu S."/>
        </authorList>
    </citation>
    <scope>NUCLEOTIDE SEQUENCE [LARGE SCALE GENOMIC DNA]</scope>
    <source>
        <strain evidence="1 2">Miyake</strain>
    </source>
</reference>
<name>A0A2H6KF72_9APIC</name>
<comment type="caution">
    <text evidence="1">The sequence shown here is derived from an EMBL/GenBank/DDBJ whole genome shotgun (WGS) entry which is preliminary data.</text>
</comment>
<dbReference type="AlphaFoldDB" id="A0A2H6KF72"/>
<evidence type="ECO:0000313" key="2">
    <source>
        <dbReference type="Proteomes" id="UP000236319"/>
    </source>
</evidence>
<accession>A0A2H6KF72</accession>
<dbReference type="EMBL" id="BDSA01000003">
    <property type="protein sequence ID" value="GBE61627.1"/>
    <property type="molecule type" value="Genomic_DNA"/>
</dbReference>
<gene>
    <name evidence="1" type="ORF">BOVATA_031200</name>
</gene>
<dbReference type="GeneID" id="39875397"/>
<dbReference type="OrthoDB" id="365948at2759"/>
<dbReference type="Proteomes" id="UP000236319">
    <property type="component" value="Unassembled WGS sequence"/>
</dbReference>